<dbReference type="SUPFAM" id="SSF51294">
    <property type="entry name" value="Hedgehog/intein (Hint) domain"/>
    <property type="match status" value="1"/>
</dbReference>
<feature type="transmembrane region" description="Helical" evidence="2">
    <location>
        <begin position="904"/>
        <end position="930"/>
    </location>
</feature>
<comment type="caution">
    <text evidence="3">The sequence shown here is derived from an EMBL/GenBank/DDBJ whole genome shotgun (WGS) entry which is preliminary data.</text>
</comment>
<dbReference type="InterPro" id="IPR050818">
    <property type="entry name" value="KCNH_animal-type"/>
</dbReference>
<dbReference type="PANTHER" id="PTHR10217:SF435">
    <property type="entry name" value="POTASSIUM VOLTAGE-GATED CHANNEL PROTEIN EAG"/>
    <property type="match status" value="1"/>
</dbReference>
<feature type="region of interest" description="Disordered" evidence="1">
    <location>
        <begin position="559"/>
        <end position="578"/>
    </location>
</feature>
<evidence type="ECO:0000256" key="1">
    <source>
        <dbReference type="SAM" id="MobiDB-lite"/>
    </source>
</evidence>
<sequence>MGDQGDHEGSPRGDKPPAPKPSRHEVFYQECVDDLWGKDEKRLENRAAETFMRERLFESLQLIQHCDDHLTGKEAAGAFLNATRLNTFIPILVVVLRAWRLFGCHEWLQKAQCGRGVRWALDTVFHCVVLSWYGFMAGLFSTMSLTPGSGDIFLQQMNIGPTVYIFLLTALSLTVLDRLQTLVASTVSFGFFAVPLFVALIRILEEKGQDRGYLLVLMEQLTLLIAIVALCLARWASWRDRMADFNTQERLKTGIIDEKVKRCQAEFTAERLTESSVPKEDGEESSYLYAAYPEVPAAPHRGAERIPPSALSAPPNMDRLGLLQSGAPRCDCLPMSAKVYADGSSGGKPASELTAGERILCYDHLAGNIKFVEVDDCTVVSGPCNWSRVAMSDGTQMSVTADHPVRVVGETQSEDSKGAWGLGGGRVVPAGELKPGNMLKILRLGAVPVQAMQIEADDQPRVRVNVHQSWRYSLFCSQGAGPEMTAVAVESSDGLDGRREEVQNTFIGGAMQPPDVLVVRKPHSAPGGVAGAPHTDVEKPALPVPEGEGVEDVETQAGDDSAIGDARGSSSSEDSPDLQHAKGCCQPCLFQSRYFSDPEKYPACSKADCLARNCHLPHSEEYIAKYKAMKSSLRVDVQDLQGYLEQIAVQTAVQGIQDVIVDTGDQAISEAPSTEGARTPKPDCFGQATLGVGQLFEEKHAERFEIQPNGVPVTKMAPKRHSMISSKSTISSYSLGEDEWGETFVLSEQEATDVYDSLYRDLEVLRLWRLIWDFLTIVLVGIDAVMLPLLLAWPAADGSGWDDYYKATPVFWVADICMMFLLAVLAPREGSRWGAIFHYVCTWFPLDALVVTLDLVLLAELVEGDFRALTMLRLLRTAKFRQAITAVESRLAASGFLRAVNLSTILQCVVFIFGVNHALACMTMYIGRLAQESGQMNWLHQYGMQDQPVPLQYMISFNWVIAQYTPAPYPFTAQNETEQALMLAIILTCLPMLGAQIGIISGTLNLMTEKAKERDHVKRDLQRWLRKTHVKGHLQRRVLTALDDVLGSQESPLEVKEPLALDFLPSTLIQELRVVKTGETLAGHPFFSLLMDAAWL</sequence>
<dbReference type="GO" id="GO:0005886">
    <property type="term" value="C:plasma membrane"/>
    <property type="evidence" value="ECO:0007669"/>
    <property type="project" value="TreeGrafter"/>
</dbReference>
<evidence type="ECO:0000256" key="2">
    <source>
        <dbReference type="SAM" id="Phobius"/>
    </source>
</evidence>
<evidence type="ECO:0000313" key="4">
    <source>
        <dbReference type="Proteomes" id="UP000649617"/>
    </source>
</evidence>
<feature type="transmembrane region" description="Helical" evidence="2">
    <location>
        <begin position="152"/>
        <end position="175"/>
    </location>
</feature>
<feature type="transmembrane region" description="Helical" evidence="2">
    <location>
        <begin position="119"/>
        <end position="140"/>
    </location>
</feature>
<organism evidence="3 4">
    <name type="scientific">Symbiodinium pilosum</name>
    <name type="common">Dinoflagellate</name>
    <dbReference type="NCBI Taxonomy" id="2952"/>
    <lineage>
        <taxon>Eukaryota</taxon>
        <taxon>Sar</taxon>
        <taxon>Alveolata</taxon>
        <taxon>Dinophyceae</taxon>
        <taxon>Suessiales</taxon>
        <taxon>Symbiodiniaceae</taxon>
        <taxon>Symbiodinium</taxon>
    </lineage>
</organism>
<feature type="region of interest" description="Disordered" evidence="1">
    <location>
        <begin position="522"/>
        <end position="554"/>
    </location>
</feature>
<accession>A0A812XL53</accession>
<proteinExistence type="predicted"/>
<feature type="transmembrane region" description="Helical" evidence="2">
    <location>
        <begin position="182"/>
        <end position="201"/>
    </location>
</feature>
<feature type="transmembrane region" description="Helical" evidence="2">
    <location>
        <begin position="804"/>
        <end position="824"/>
    </location>
</feature>
<dbReference type="Gene3D" id="2.170.16.10">
    <property type="entry name" value="Hedgehog/Intein (Hint) domain"/>
    <property type="match status" value="1"/>
</dbReference>
<dbReference type="Proteomes" id="UP000649617">
    <property type="component" value="Unassembled WGS sequence"/>
</dbReference>
<name>A0A812XL53_SYMPI</name>
<evidence type="ECO:0000313" key="3">
    <source>
        <dbReference type="EMBL" id="CAE7739520.1"/>
    </source>
</evidence>
<keyword evidence="2" id="KW-1133">Transmembrane helix</keyword>
<feature type="transmembrane region" description="Helical" evidence="2">
    <location>
        <begin position="981"/>
        <end position="1004"/>
    </location>
</feature>
<keyword evidence="2" id="KW-0812">Transmembrane</keyword>
<dbReference type="GO" id="GO:0042391">
    <property type="term" value="P:regulation of membrane potential"/>
    <property type="evidence" value="ECO:0007669"/>
    <property type="project" value="TreeGrafter"/>
</dbReference>
<feature type="transmembrane region" description="Helical" evidence="2">
    <location>
        <begin position="770"/>
        <end position="792"/>
    </location>
</feature>
<reference evidence="3" key="1">
    <citation type="submission" date="2021-02" db="EMBL/GenBank/DDBJ databases">
        <authorList>
            <person name="Dougan E. K."/>
            <person name="Rhodes N."/>
            <person name="Thang M."/>
            <person name="Chan C."/>
        </authorList>
    </citation>
    <scope>NUCLEOTIDE SEQUENCE</scope>
</reference>
<feature type="transmembrane region" description="Helical" evidence="2">
    <location>
        <begin position="213"/>
        <end position="233"/>
    </location>
</feature>
<dbReference type="EMBL" id="CAJNIZ010046090">
    <property type="protein sequence ID" value="CAE7739520.1"/>
    <property type="molecule type" value="Genomic_DNA"/>
</dbReference>
<dbReference type="PANTHER" id="PTHR10217">
    <property type="entry name" value="VOLTAGE AND LIGAND GATED POTASSIUM CHANNEL"/>
    <property type="match status" value="1"/>
</dbReference>
<dbReference type="Gene3D" id="1.10.287.70">
    <property type="match status" value="1"/>
</dbReference>
<dbReference type="GO" id="GO:0005249">
    <property type="term" value="F:voltage-gated potassium channel activity"/>
    <property type="evidence" value="ECO:0007669"/>
    <property type="project" value="TreeGrafter"/>
</dbReference>
<gene>
    <name evidence="3" type="primary">BNA4</name>
    <name evidence="3" type="ORF">SPIL2461_LOCUS21271</name>
</gene>
<dbReference type="InterPro" id="IPR036844">
    <property type="entry name" value="Hint_dom_sf"/>
</dbReference>
<keyword evidence="2" id="KW-0472">Membrane</keyword>
<feature type="region of interest" description="Disordered" evidence="1">
    <location>
        <begin position="1"/>
        <end position="23"/>
    </location>
</feature>
<protein>
    <submittedName>
        <fullName evidence="3">BNA4 protein</fullName>
    </submittedName>
</protein>
<dbReference type="OrthoDB" id="10510927at2759"/>
<dbReference type="AlphaFoldDB" id="A0A812XL53"/>
<keyword evidence="4" id="KW-1185">Reference proteome</keyword>
<dbReference type="SUPFAM" id="SSF81324">
    <property type="entry name" value="Voltage-gated potassium channels"/>
    <property type="match status" value="1"/>
</dbReference>